<evidence type="ECO:0008006" key="3">
    <source>
        <dbReference type="Google" id="ProtNLM"/>
    </source>
</evidence>
<gene>
    <name evidence="1" type="ORF">J2Z17_003963</name>
</gene>
<reference evidence="1 2" key="1">
    <citation type="submission" date="2021-03" db="EMBL/GenBank/DDBJ databases">
        <title>Genomic Encyclopedia of Type Strains, Phase IV (KMG-IV): sequencing the most valuable type-strain genomes for metagenomic binning, comparative biology and taxonomic classification.</title>
        <authorList>
            <person name="Goeker M."/>
        </authorList>
    </citation>
    <scope>NUCLEOTIDE SEQUENCE [LARGE SCALE GENOMIC DNA]</scope>
    <source>
        <strain evidence="1 2">DSM 21600</strain>
    </source>
</reference>
<organism evidence="1 2">
    <name type="scientific">Rhizobium halophytocola</name>
    <dbReference type="NCBI Taxonomy" id="735519"/>
    <lineage>
        <taxon>Bacteria</taxon>
        <taxon>Pseudomonadati</taxon>
        <taxon>Pseudomonadota</taxon>
        <taxon>Alphaproteobacteria</taxon>
        <taxon>Hyphomicrobiales</taxon>
        <taxon>Rhizobiaceae</taxon>
        <taxon>Rhizobium/Agrobacterium group</taxon>
        <taxon>Rhizobium</taxon>
    </lineage>
</organism>
<proteinExistence type="predicted"/>
<name>A0ABS4E3I8_9HYPH</name>
<keyword evidence="2" id="KW-1185">Reference proteome</keyword>
<evidence type="ECO:0000313" key="2">
    <source>
        <dbReference type="Proteomes" id="UP000759443"/>
    </source>
</evidence>
<protein>
    <recommendedName>
        <fullName evidence="3">Transposase DDE domain-containing protein</fullName>
    </recommendedName>
</protein>
<accession>A0ABS4E3I8</accession>
<dbReference type="Proteomes" id="UP000759443">
    <property type="component" value="Unassembled WGS sequence"/>
</dbReference>
<dbReference type="EMBL" id="JAGGJU010000011">
    <property type="protein sequence ID" value="MBP1852506.1"/>
    <property type="molecule type" value="Genomic_DNA"/>
</dbReference>
<evidence type="ECO:0000313" key="1">
    <source>
        <dbReference type="EMBL" id="MBP1852506.1"/>
    </source>
</evidence>
<comment type="caution">
    <text evidence="1">The sequence shown here is derived from an EMBL/GenBank/DDBJ whole genome shotgun (WGS) entry which is preliminary data.</text>
</comment>
<sequence length="71" mass="8299">MRASLSTVFKKLVLGRVHAGLKLWISRTNGTDFIQGRIMEATKHLLQTSLLRIYISMMYWRELKFCQARIA</sequence>